<feature type="domain" description="AP2/ERF" evidence="8">
    <location>
        <begin position="117"/>
        <end position="174"/>
    </location>
</feature>
<dbReference type="PRINTS" id="PR00367">
    <property type="entry name" value="ETHRSPELEMNT"/>
</dbReference>
<dbReference type="Pfam" id="PF00847">
    <property type="entry name" value="AP2"/>
    <property type="match status" value="1"/>
</dbReference>
<evidence type="ECO:0000256" key="7">
    <source>
        <dbReference type="ARBA" id="ARBA00023242"/>
    </source>
</evidence>
<keyword evidence="6" id="KW-0804">Transcription</keyword>
<dbReference type="EMBL" id="BKCJ010408787">
    <property type="protein sequence ID" value="GFA34884.1"/>
    <property type="molecule type" value="Genomic_DNA"/>
</dbReference>
<name>A0A699JH20_TANCI</name>
<evidence type="ECO:0000259" key="8">
    <source>
        <dbReference type="PROSITE" id="PS51032"/>
    </source>
</evidence>
<dbReference type="AlphaFoldDB" id="A0A699JH20"/>
<proteinExistence type="predicted"/>
<comment type="caution">
    <text evidence="9">The sequence shown here is derived from an EMBL/GenBank/DDBJ whole genome shotgun (WGS) entry which is preliminary data.</text>
</comment>
<accession>A0A699JH20</accession>
<dbReference type="GO" id="GO:0003700">
    <property type="term" value="F:DNA-binding transcription factor activity"/>
    <property type="evidence" value="ECO:0007669"/>
    <property type="project" value="InterPro"/>
</dbReference>
<dbReference type="PROSITE" id="PS51032">
    <property type="entry name" value="AP2_ERF"/>
    <property type="match status" value="1"/>
</dbReference>
<dbReference type="InterPro" id="IPR001471">
    <property type="entry name" value="AP2/ERF_dom"/>
</dbReference>
<keyword evidence="2" id="KW-0936">Ethylene signaling pathway</keyword>
<keyword evidence="7" id="KW-0539">Nucleus</keyword>
<evidence type="ECO:0000256" key="1">
    <source>
        <dbReference type="ARBA" id="ARBA00004123"/>
    </source>
</evidence>
<protein>
    <submittedName>
        <fullName evidence="9">Ethylene-responsive transcription factor 3-like</fullName>
    </submittedName>
</protein>
<evidence type="ECO:0000256" key="5">
    <source>
        <dbReference type="ARBA" id="ARBA00023125"/>
    </source>
</evidence>
<dbReference type="PANTHER" id="PTHR31677:SF252">
    <property type="entry name" value="ETHYLENE-RESPONSIVE TRANSCRIPTION FACTOR 3"/>
    <property type="match status" value="1"/>
</dbReference>
<evidence type="ECO:0000256" key="4">
    <source>
        <dbReference type="ARBA" id="ARBA00023015"/>
    </source>
</evidence>
<reference evidence="9" key="1">
    <citation type="journal article" date="2019" name="Sci. Rep.">
        <title>Draft genome of Tanacetum cinerariifolium, the natural source of mosquito coil.</title>
        <authorList>
            <person name="Yamashiro T."/>
            <person name="Shiraishi A."/>
            <person name="Satake H."/>
            <person name="Nakayama K."/>
        </authorList>
    </citation>
    <scope>NUCLEOTIDE SEQUENCE</scope>
</reference>
<gene>
    <name evidence="9" type="ORF">Tci_606856</name>
</gene>
<evidence type="ECO:0000313" key="9">
    <source>
        <dbReference type="EMBL" id="GFA34884.1"/>
    </source>
</evidence>
<dbReference type="GO" id="GO:0009873">
    <property type="term" value="P:ethylene-activated signaling pathway"/>
    <property type="evidence" value="ECO:0007669"/>
    <property type="project" value="UniProtKB-KW"/>
</dbReference>
<dbReference type="InterPro" id="IPR016177">
    <property type="entry name" value="DNA-bd_dom_sf"/>
</dbReference>
<organism evidence="9">
    <name type="scientific">Tanacetum cinerariifolium</name>
    <name type="common">Dalmatian daisy</name>
    <name type="synonym">Chrysanthemum cinerariifolium</name>
    <dbReference type="NCBI Taxonomy" id="118510"/>
    <lineage>
        <taxon>Eukaryota</taxon>
        <taxon>Viridiplantae</taxon>
        <taxon>Streptophyta</taxon>
        <taxon>Embryophyta</taxon>
        <taxon>Tracheophyta</taxon>
        <taxon>Spermatophyta</taxon>
        <taxon>Magnoliopsida</taxon>
        <taxon>eudicotyledons</taxon>
        <taxon>Gunneridae</taxon>
        <taxon>Pentapetalae</taxon>
        <taxon>asterids</taxon>
        <taxon>campanulids</taxon>
        <taxon>Asterales</taxon>
        <taxon>Asteraceae</taxon>
        <taxon>Asteroideae</taxon>
        <taxon>Anthemideae</taxon>
        <taxon>Anthemidinae</taxon>
        <taxon>Tanacetum</taxon>
    </lineage>
</organism>
<dbReference type="GO" id="GO:0003677">
    <property type="term" value="F:DNA binding"/>
    <property type="evidence" value="ECO:0007669"/>
    <property type="project" value="UniProtKB-KW"/>
</dbReference>
<dbReference type="PANTHER" id="PTHR31677">
    <property type="entry name" value="AP2 DOMAIN CLASS TRANSCRIPTION FACTOR"/>
    <property type="match status" value="1"/>
</dbReference>
<dbReference type="Pfam" id="PF04827">
    <property type="entry name" value="Plant_tran"/>
    <property type="match status" value="1"/>
</dbReference>
<evidence type="ECO:0000256" key="3">
    <source>
        <dbReference type="ARBA" id="ARBA00022821"/>
    </source>
</evidence>
<evidence type="ECO:0000256" key="6">
    <source>
        <dbReference type="ARBA" id="ARBA00023163"/>
    </source>
</evidence>
<comment type="subcellular location">
    <subcellularLocation>
        <location evidence="1">Nucleus</location>
    </subcellularLocation>
</comment>
<dbReference type="InterPro" id="IPR006912">
    <property type="entry name" value="Harbinger_derived_prot"/>
</dbReference>
<dbReference type="Gene3D" id="3.30.730.10">
    <property type="entry name" value="AP2/ERF domain"/>
    <property type="match status" value="1"/>
</dbReference>
<dbReference type="CDD" id="cd00018">
    <property type="entry name" value="AP2"/>
    <property type="match status" value="1"/>
</dbReference>
<dbReference type="GO" id="GO:0006952">
    <property type="term" value="P:defense response"/>
    <property type="evidence" value="ECO:0007669"/>
    <property type="project" value="UniProtKB-KW"/>
</dbReference>
<dbReference type="GO" id="GO:0005634">
    <property type="term" value="C:nucleus"/>
    <property type="evidence" value="ECO:0007669"/>
    <property type="project" value="UniProtKB-SubCell"/>
</dbReference>
<sequence>MISRDRYGAHDHLVVAYFAEQPICGISAIVKCTSAIRQLAYGLVPESLDEYLQIGSNNDINVIRQSPLLNNLKEGKAPKVAFVANDVHYKWGYYLTDGIPTTGATEPDVPGSGSDIRYRGVRKRPWGRYAAEIRDPWKKTRVWLGTFDSAEDAARAYDAAALSLRGPKAKTNFAFHSAQPIDANNNTNNYYQYQNNLLPYNVANGISGLTQVPEYQNIVRPTCSSLSSTLESFSGPRPMTNAVGLVRQEPRRRVDDCRSDCDSSSSVVDDDGVLGHEDGVVCSSFSKSFLSIDLNMPPPFEDDDIDCTVLRL</sequence>
<dbReference type="FunFam" id="3.30.730.10:FF:000001">
    <property type="entry name" value="Ethylene-responsive transcription factor 2"/>
    <property type="match status" value="1"/>
</dbReference>
<dbReference type="SMART" id="SM00380">
    <property type="entry name" value="AP2"/>
    <property type="match status" value="1"/>
</dbReference>
<dbReference type="InterPro" id="IPR036955">
    <property type="entry name" value="AP2/ERF_dom_sf"/>
</dbReference>
<keyword evidence="3" id="KW-0611">Plant defense</keyword>
<keyword evidence="5" id="KW-0238">DNA-binding</keyword>
<evidence type="ECO:0000256" key="2">
    <source>
        <dbReference type="ARBA" id="ARBA00022745"/>
    </source>
</evidence>
<keyword evidence="4" id="KW-0805">Transcription regulation</keyword>
<dbReference type="SUPFAM" id="SSF54171">
    <property type="entry name" value="DNA-binding domain"/>
    <property type="match status" value="1"/>
</dbReference>